<proteinExistence type="predicted"/>
<protein>
    <submittedName>
        <fullName evidence="1">Uncharacterized protein</fullName>
    </submittedName>
</protein>
<comment type="caution">
    <text evidence="1">The sequence shown here is derived from an EMBL/GenBank/DDBJ whole genome shotgun (WGS) entry which is preliminary data.</text>
</comment>
<dbReference type="EMBL" id="JAKWBI020000823">
    <property type="protein sequence ID" value="KAJ2892364.1"/>
    <property type="molecule type" value="Genomic_DNA"/>
</dbReference>
<gene>
    <name evidence="1" type="ORF">MKZ38_009947</name>
</gene>
<dbReference type="AlphaFoldDB" id="A0AAD5RG91"/>
<keyword evidence="2" id="KW-1185">Reference proteome</keyword>
<evidence type="ECO:0000313" key="1">
    <source>
        <dbReference type="EMBL" id="KAJ2892364.1"/>
    </source>
</evidence>
<name>A0AAD5RG91_9PEZI</name>
<reference evidence="1" key="1">
    <citation type="submission" date="2022-07" db="EMBL/GenBank/DDBJ databases">
        <title>Draft genome sequence of Zalerion maritima ATCC 34329, a (micro)plastics degrading marine fungus.</title>
        <authorList>
            <person name="Paco A."/>
            <person name="Goncalves M.F.M."/>
            <person name="Rocha-Santos T.A.P."/>
            <person name="Alves A."/>
        </authorList>
    </citation>
    <scope>NUCLEOTIDE SEQUENCE</scope>
    <source>
        <strain evidence="1">ATCC 34329</strain>
    </source>
</reference>
<dbReference type="Proteomes" id="UP001201980">
    <property type="component" value="Unassembled WGS sequence"/>
</dbReference>
<organism evidence="1 2">
    <name type="scientific">Zalerion maritima</name>
    <dbReference type="NCBI Taxonomy" id="339359"/>
    <lineage>
        <taxon>Eukaryota</taxon>
        <taxon>Fungi</taxon>
        <taxon>Dikarya</taxon>
        <taxon>Ascomycota</taxon>
        <taxon>Pezizomycotina</taxon>
        <taxon>Sordariomycetes</taxon>
        <taxon>Lulworthiomycetidae</taxon>
        <taxon>Lulworthiales</taxon>
        <taxon>Lulworthiaceae</taxon>
        <taxon>Zalerion</taxon>
    </lineage>
</organism>
<evidence type="ECO:0000313" key="2">
    <source>
        <dbReference type="Proteomes" id="UP001201980"/>
    </source>
</evidence>
<sequence>MRSTPTCVEYAGIAGQEGASTIPSAAIGKVEQERITPAVAPSGGHSLCFCNKKAASDINLLPENVNAGSEEVIMLIYGLFLVISAVKPGRHLIPIFFGAGSAVPERMDLRRMPLPNARTSWDATTAEYCASRQQ</sequence>
<accession>A0AAD5RG91</accession>